<evidence type="ECO:0000313" key="2">
    <source>
        <dbReference type="EMBL" id="UOD51420.1"/>
    </source>
</evidence>
<proteinExistence type="predicted"/>
<dbReference type="PANTHER" id="PTHR42912">
    <property type="entry name" value="METHYLTRANSFERASE"/>
    <property type="match status" value="1"/>
</dbReference>
<dbReference type="Gene3D" id="3.40.50.150">
    <property type="entry name" value="Vaccinia Virus protein VP39"/>
    <property type="match status" value="1"/>
</dbReference>
<dbReference type="RefSeq" id="WP_243479886.1">
    <property type="nucleotide sequence ID" value="NZ_CP063982.1"/>
</dbReference>
<feature type="domain" description="Methyltransferase type 11" evidence="1">
    <location>
        <begin position="78"/>
        <end position="183"/>
    </location>
</feature>
<dbReference type="EMBL" id="CP063982">
    <property type="protein sequence ID" value="UOD51420.1"/>
    <property type="molecule type" value="Genomic_DNA"/>
</dbReference>
<dbReference type="Proteomes" id="UP000831607">
    <property type="component" value="Chromosome"/>
</dbReference>
<dbReference type="SUPFAM" id="SSF53335">
    <property type="entry name" value="S-adenosyl-L-methionine-dependent methyltransferases"/>
    <property type="match status" value="1"/>
</dbReference>
<protein>
    <submittedName>
        <fullName evidence="2">Class I SAM-dependent methyltransferase</fullName>
    </submittedName>
</protein>
<reference evidence="2 3" key="1">
    <citation type="submission" date="2020-11" db="EMBL/GenBank/DDBJ databases">
        <title>Algicoccus daihaiensis sp.nov., isolated from Daihai Lake in Inner Mongolia.</title>
        <authorList>
            <person name="Kai J."/>
        </authorList>
    </citation>
    <scope>NUCLEOTIDE SEQUENCE [LARGE SCALE GENOMIC DNA]</scope>
    <source>
        <strain evidence="3">f23</strain>
    </source>
</reference>
<dbReference type="CDD" id="cd02440">
    <property type="entry name" value="AdoMet_MTases"/>
    <property type="match status" value="1"/>
</dbReference>
<gene>
    <name evidence="2" type="ORF">DHf2319_06235</name>
</gene>
<keyword evidence="2" id="KW-0489">Methyltransferase</keyword>
<evidence type="ECO:0000313" key="3">
    <source>
        <dbReference type="Proteomes" id="UP000831607"/>
    </source>
</evidence>
<sequence>MSDSDHPISADPIAPKDLIDRHTIAEHVEFADAYFEGRGGHNYLYQKPFYHPRDCAPAVTNLGQLLAGLRLDTGMHVLDFAAGSCWLSRILIQLGCQVTSCDASVKALDIGRELFKRYPPVMPEPVEPAKSIEPAYLAFDGNRLNLADASVDRIVVNDAFHHIPNVATVLTEFFRVLKPGGIVGMSEPGRHHSQSPESQYEMRTFNVIENDFVLEDIWRDAQAAGFAHIEICPVLRHPMMDLAQYQACIQGDVPQQVSRALVQDTINHSIFFLHKTKPTESDRYSAVPSVQAREEFDEAFYLKAYPDVAKAVEEGSFVDAWQHFERHGRAEGRRGRG</sequence>
<accession>A0ABY4AM75</accession>
<dbReference type="InterPro" id="IPR013216">
    <property type="entry name" value="Methyltransf_11"/>
</dbReference>
<dbReference type="GO" id="GO:0032259">
    <property type="term" value="P:methylation"/>
    <property type="evidence" value="ECO:0007669"/>
    <property type="project" value="UniProtKB-KW"/>
</dbReference>
<dbReference type="InterPro" id="IPR029063">
    <property type="entry name" value="SAM-dependent_MTases_sf"/>
</dbReference>
<evidence type="ECO:0000259" key="1">
    <source>
        <dbReference type="Pfam" id="PF08241"/>
    </source>
</evidence>
<dbReference type="Pfam" id="PF08241">
    <property type="entry name" value="Methyltransf_11"/>
    <property type="match status" value="1"/>
</dbReference>
<keyword evidence="2" id="KW-0808">Transferase</keyword>
<dbReference type="InterPro" id="IPR050508">
    <property type="entry name" value="Methyltransf_Superfamily"/>
</dbReference>
<keyword evidence="3" id="KW-1185">Reference proteome</keyword>
<organism evidence="2 3">
    <name type="scientific">Orrella daihaiensis</name>
    <dbReference type="NCBI Taxonomy" id="2782176"/>
    <lineage>
        <taxon>Bacteria</taxon>
        <taxon>Pseudomonadati</taxon>
        <taxon>Pseudomonadota</taxon>
        <taxon>Betaproteobacteria</taxon>
        <taxon>Burkholderiales</taxon>
        <taxon>Alcaligenaceae</taxon>
        <taxon>Orrella</taxon>
    </lineage>
</organism>
<dbReference type="GO" id="GO:0008168">
    <property type="term" value="F:methyltransferase activity"/>
    <property type="evidence" value="ECO:0007669"/>
    <property type="project" value="UniProtKB-KW"/>
</dbReference>
<name>A0ABY4AM75_9BURK</name>